<comment type="catalytic activity">
    <reaction evidence="1">
        <text>ATP + protein L-histidine = ADP + protein N-phospho-L-histidine.</text>
        <dbReference type="EC" id="2.7.13.3"/>
    </reaction>
</comment>
<feature type="transmembrane region" description="Helical" evidence="8">
    <location>
        <begin position="77"/>
        <end position="95"/>
    </location>
</feature>
<keyword evidence="8" id="KW-1133">Transmembrane helix</keyword>
<dbReference type="InterPro" id="IPR036890">
    <property type="entry name" value="HATPase_C_sf"/>
</dbReference>
<feature type="transmembrane region" description="Helical" evidence="8">
    <location>
        <begin position="211"/>
        <end position="231"/>
    </location>
</feature>
<evidence type="ECO:0000259" key="10">
    <source>
        <dbReference type="PROSITE" id="PS50110"/>
    </source>
</evidence>
<feature type="modified residue" description="4-aspartylphosphate" evidence="7">
    <location>
        <position position="980"/>
    </location>
</feature>
<feature type="domain" description="Response regulatory" evidence="10">
    <location>
        <begin position="1056"/>
        <end position="1160"/>
    </location>
</feature>
<dbReference type="Pfam" id="PF08448">
    <property type="entry name" value="PAS_4"/>
    <property type="match status" value="1"/>
</dbReference>
<dbReference type="RefSeq" id="WP_309393179.1">
    <property type="nucleotide sequence ID" value="NZ_JADBEO010000035.1"/>
</dbReference>
<dbReference type="PROSITE" id="PS50110">
    <property type="entry name" value="RESPONSE_REGULATORY"/>
    <property type="match status" value="2"/>
</dbReference>
<dbReference type="SUPFAM" id="SSF55874">
    <property type="entry name" value="ATPase domain of HSP90 chaperone/DNA topoisomerase II/histidine kinase"/>
    <property type="match status" value="1"/>
</dbReference>
<dbReference type="SMART" id="SM00304">
    <property type="entry name" value="HAMP"/>
    <property type="match status" value="1"/>
</dbReference>
<keyword evidence="8" id="KW-0812">Transmembrane</keyword>
<dbReference type="Gene3D" id="3.30.450.20">
    <property type="entry name" value="PAS domain"/>
    <property type="match status" value="2"/>
</dbReference>
<dbReference type="InterPro" id="IPR036097">
    <property type="entry name" value="HisK_dim/P_sf"/>
</dbReference>
<dbReference type="Pfam" id="PF02518">
    <property type="entry name" value="HATPase_c"/>
    <property type="match status" value="1"/>
</dbReference>
<evidence type="ECO:0000259" key="12">
    <source>
        <dbReference type="PROSITE" id="PS50885"/>
    </source>
</evidence>
<dbReference type="Gene3D" id="3.30.565.10">
    <property type="entry name" value="Histidine kinase-like ATPase, C-terminal domain"/>
    <property type="match status" value="1"/>
</dbReference>
<dbReference type="SMART" id="SM00387">
    <property type="entry name" value="HATPase_c"/>
    <property type="match status" value="1"/>
</dbReference>
<dbReference type="SMART" id="SM00448">
    <property type="entry name" value="REC"/>
    <property type="match status" value="2"/>
</dbReference>
<dbReference type="InterPro" id="IPR035965">
    <property type="entry name" value="PAS-like_dom_sf"/>
</dbReference>
<dbReference type="CDD" id="cd00156">
    <property type="entry name" value="REC"/>
    <property type="match status" value="2"/>
</dbReference>
<dbReference type="PANTHER" id="PTHR43047">
    <property type="entry name" value="TWO-COMPONENT HISTIDINE PROTEIN KINASE"/>
    <property type="match status" value="1"/>
</dbReference>
<dbReference type="SUPFAM" id="SSF55785">
    <property type="entry name" value="PYP-like sensor domain (PAS domain)"/>
    <property type="match status" value="1"/>
</dbReference>
<sequence>MRLTPPRSGALARSLIGAVLTLVCAALAASGLLGQLLGLGAWSGSDPQRMKVNVAIALLAGCGGWLAIQSRRRAARVAGYCAAAGMIAIAGATLLEHLLGVDLHIDTLAAPDLSVPVTGRPGRASVATSASLLLAGFAILLTRVRSERAGDLRQFARLTGLAIPLFAIALYAFDPNALNVIDGFEPTPISTSVALACLLLAMGVDRRSASLRWNVAFIGVFVMAPLVALTVRFASAERETALAAAGERLATVTRLVAERQNSVIEQTRQMLNFLARSEAVRTSSRSCEWELAEYAPVNSWVRALYTVDADGVVRCADRPPSVSIYVGDRDYVKQAFDTRRFTISGFIFARVTGEPRIAIAQPVMDSGARMLVVASIDVEALAGSIDGFGGDLVGGETVTLVDKAGLVIARRPTRGAQAGANLSDATFVSEALAAPGRTYEASDIDGRASLFHARQVLEGTATLIVGAAKHDVVRPVDVRLNRQLQLIVAILFVSLALGVIGSETLVVRPLKRLIDYARRLEAGDFAARPDLRGTAELGALGRALSVSAAAIADRERRLVEAEALFRGLFDHSPDAKAVVRVHPQGQFAIEAWNPAAVRASGLSTEAVIGRAPSEVFPGATGEIVEADMRRALAHGSVLAVERHPSVKRSASVYEIVHVPLRGPDGRIERIFLSARDISERKRVERLKNEFVSTVSHELRTPLTSIAGSLGLLSGGAAGALSERAKHLVSIAHSNSLRLVRLINEILDIEKIEAGRMTFDLKSLAVRDVVLRAIGDLRSYADDFDVRIELDDGGEGLMVYGDEDRLTQVMINLLSNAVKFSPRGETVVVGVSAEGEAASIRVADRGAGVPESFRARMFTKFAQADGSDNRSKGGTGLGLAIVREIVERHAGAVSYRTELGHGTEFEVRLPRHLVRERGVAAFGTVERRSDPKILVCEDDALVAAILAEQMRDAGFEPLTAGTVKAALKLVETHVFAAVLLDLHLPDGSGLGFVQDLRSRPNGKDVPVIVVSASAERGRVDARAEGLGVAAWVAKPVDATRLTRIIRQEIARPASRPCILHVEDDADLCNVVRAALAPVADVTSVGTLAAARRALSETRFDLAILDVALEDGSGLDLVTSLEQEPTPIVVFSALDVDRDAANSDVTLTKARDSVDELVDQVVSLLGDRARTPERRDASQEVSAAT</sequence>
<dbReference type="SUPFAM" id="SSF52172">
    <property type="entry name" value="CheY-like"/>
    <property type="match status" value="2"/>
</dbReference>
<feature type="transmembrane region" description="Helical" evidence="8">
    <location>
        <begin position="484"/>
        <end position="506"/>
    </location>
</feature>
<keyword evidence="4 7" id="KW-0597">Phosphoprotein</keyword>
<dbReference type="InterPro" id="IPR013656">
    <property type="entry name" value="PAS_4"/>
</dbReference>
<evidence type="ECO:0000259" key="9">
    <source>
        <dbReference type="PROSITE" id="PS50109"/>
    </source>
</evidence>
<feature type="transmembrane region" description="Helical" evidence="8">
    <location>
        <begin position="50"/>
        <end position="68"/>
    </location>
</feature>
<protein>
    <recommendedName>
        <fullName evidence="3">histidine kinase</fullName>
        <ecNumber evidence="3">2.7.13.3</ecNumber>
    </recommendedName>
</protein>
<dbReference type="InterPro" id="IPR005467">
    <property type="entry name" value="His_kinase_dom"/>
</dbReference>
<keyword evidence="6" id="KW-0418">Kinase</keyword>
<organism evidence="13 14">
    <name type="scientific">Chelatococcus sambhunathii</name>
    <dbReference type="NCBI Taxonomy" id="363953"/>
    <lineage>
        <taxon>Bacteria</taxon>
        <taxon>Pseudomonadati</taxon>
        <taxon>Pseudomonadota</taxon>
        <taxon>Alphaproteobacteria</taxon>
        <taxon>Hyphomicrobiales</taxon>
        <taxon>Chelatococcaceae</taxon>
        <taxon>Chelatococcus</taxon>
    </lineage>
</organism>
<dbReference type="InterPro" id="IPR003594">
    <property type="entry name" value="HATPase_dom"/>
</dbReference>
<evidence type="ECO:0000256" key="8">
    <source>
        <dbReference type="SAM" id="Phobius"/>
    </source>
</evidence>
<gene>
    <name evidence="13" type="ORF">IHQ68_14820</name>
</gene>
<dbReference type="EMBL" id="JADBEO010000035">
    <property type="protein sequence ID" value="MDR4307893.1"/>
    <property type="molecule type" value="Genomic_DNA"/>
</dbReference>
<reference evidence="13" key="1">
    <citation type="submission" date="2020-10" db="EMBL/GenBank/DDBJ databases">
        <authorList>
            <person name="Abbas A."/>
            <person name="Razzaq R."/>
            <person name="Waqas M."/>
            <person name="Abbas N."/>
            <person name="Nielsen T.K."/>
            <person name="Hansen L.H."/>
            <person name="Hussain S."/>
            <person name="Shahid M."/>
        </authorList>
    </citation>
    <scope>NUCLEOTIDE SEQUENCE</scope>
    <source>
        <strain evidence="13">S14</strain>
    </source>
</reference>
<dbReference type="SUPFAM" id="SSF47384">
    <property type="entry name" value="Homodimeric domain of signal transducing histidine kinase"/>
    <property type="match status" value="1"/>
</dbReference>
<dbReference type="Proteomes" id="UP001181622">
    <property type="component" value="Unassembled WGS sequence"/>
</dbReference>
<feature type="domain" description="PAS" evidence="11">
    <location>
        <begin position="561"/>
        <end position="635"/>
    </location>
</feature>
<accession>A0ABU1DIF6</accession>
<dbReference type="Pfam" id="PF00672">
    <property type="entry name" value="HAMP"/>
    <property type="match status" value="1"/>
</dbReference>
<feature type="domain" description="HAMP" evidence="12">
    <location>
        <begin position="504"/>
        <end position="556"/>
    </location>
</feature>
<dbReference type="EC" id="2.7.13.3" evidence="3"/>
<dbReference type="InterPro" id="IPR004358">
    <property type="entry name" value="Sig_transdc_His_kin-like_C"/>
</dbReference>
<dbReference type="Gene3D" id="3.40.50.2300">
    <property type="match status" value="2"/>
</dbReference>
<evidence type="ECO:0000256" key="6">
    <source>
        <dbReference type="ARBA" id="ARBA00022777"/>
    </source>
</evidence>
<feature type="transmembrane region" description="Helical" evidence="8">
    <location>
        <begin position="155"/>
        <end position="173"/>
    </location>
</feature>
<evidence type="ECO:0000256" key="4">
    <source>
        <dbReference type="ARBA" id="ARBA00022553"/>
    </source>
</evidence>
<dbReference type="InterPro" id="IPR003661">
    <property type="entry name" value="HisK_dim/P_dom"/>
</dbReference>
<dbReference type="SMART" id="SM00388">
    <property type="entry name" value="HisKA"/>
    <property type="match status" value="1"/>
</dbReference>
<keyword evidence="5" id="KW-0808">Transferase</keyword>
<comment type="subcellular location">
    <subcellularLocation>
        <location evidence="2">Membrane</location>
    </subcellularLocation>
</comment>
<dbReference type="Gene3D" id="1.10.287.130">
    <property type="match status" value="1"/>
</dbReference>
<keyword evidence="14" id="KW-1185">Reference proteome</keyword>
<dbReference type="NCBIfam" id="TIGR00229">
    <property type="entry name" value="sensory_box"/>
    <property type="match status" value="1"/>
</dbReference>
<dbReference type="PROSITE" id="PS50112">
    <property type="entry name" value="PAS"/>
    <property type="match status" value="1"/>
</dbReference>
<evidence type="ECO:0000256" key="7">
    <source>
        <dbReference type="PROSITE-ProRule" id="PRU00169"/>
    </source>
</evidence>
<dbReference type="PANTHER" id="PTHR43047:SF72">
    <property type="entry name" value="OSMOSENSING HISTIDINE PROTEIN KINASE SLN1"/>
    <property type="match status" value="1"/>
</dbReference>
<dbReference type="Gene3D" id="6.10.340.10">
    <property type="match status" value="1"/>
</dbReference>
<dbReference type="PROSITE" id="PS50885">
    <property type="entry name" value="HAMP"/>
    <property type="match status" value="1"/>
</dbReference>
<feature type="domain" description="Response regulatory" evidence="10">
    <location>
        <begin position="931"/>
        <end position="1048"/>
    </location>
</feature>
<feature type="domain" description="Histidine kinase" evidence="9">
    <location>
        <begin position="693"/>
        <end position="912"/>
    </location>
</feature>
<dbReference type="Pfam" id="PF00512">
    <property type="entry name" value="HisKA"/>
    <property type="match status" value="1"/>
</dbReference>
<feature type="transmembrane region" description="Helical" evidence="8">
    <location>
        <begin position="124"/>
        <end position="143"/>
    </location>
</feature>
<keyword evidence="8" id="KW-0472">Membrane</keyword>
<evidence type="ECO:0000313" key="13">
    <source>
        <dbReference type="EMBL" id="MDR4307893.1"/>
    </source>
</evidence>
<dbReference type="InterPro" id="IPR001789">
    <property type="entry name" value="Sig_transdc_resp-reg_receiver"/>
</dbReference>
<dbReference type="SUPFAM" id="SSF158472">
    <property type="entry name" value="HAMP domain-like"/>
    <property type="match status" value="1"/>
</dbReference>
<evidence type="ECO:0000256" key="5">
    <source>
        <dbReference type="ARBA" id="ARBA00022679"/>
    </source>
</evidence>
<name>A0ABU1DIF6_9HYPH</name>
<evidence type="ECO:0000256" key="1">
    <source>
        <dbReference type="ARBA" id="ARBA00000085"/>
    </source>
</evidence>
<comment type="caution">
    <text evidence="13">The sequence shown here is derived from an EMBL/GenBank/DDBJ whole genome shotgun (WGS) entry which is preliminary data.</text>
</comment>
<dbReference type="CDD" id="cd06225">
    <property type="entry name" value="HAMP"/>
    <property type="match status" value="1"/>
</dbReference>
<dbReference type="InterPro" id="IPR003660">
    <property type="entry name" value="HAMP_dom"/>
</dbReference>
<dbReference type="Pfam" id="PF00072">
    <property type="entry name" value="Response_reg"/>
    <property type="match status" value="2"/>
</dbReference>
<feature type="modified residue" description="4-aspartylphosphate" evidence="7">
    <location>
        <position position="1104"/>
    </location>
</feature>
<proteinExistence type="predicted"/>
<evidence type="ECO:0000256" key="2">
    <source>
        <dbReference type="ARBA" id="ARBA00004370"/>
    </source>
</evidence>
<dbReference type="CDD" id="cd00130">
    <property type="entry name" value="PAS"/>
    <property type="match status" value="1"/>
</dbReference>
<dbReference type="InterPro" id="IPR000014">
    <property type="entry name" value="PAS"/>
</dbReference>
<dbReference type="PRINTS" id="PR00344">
    <property type="entry name" value="BCTRLSENSOR"/>
</dbReference>
<dbReference type="InterPro" id="IPR011006">
    <property type="entry name" value="CheY-like_superfamily"/>
</dbReference>
<dbReference type="CDD" id="cd12914">
    <property type="entry name" value="PDC1_DGC_like"/>
    <property type="match status" value="1"/>
</dbReference>
<dbReference type="SMART" id="SM00091">
    <property type="entry name" value="PAS"/>
    <property type="match status" value="1"/>
</dbReference>
<evidence type="ECO:0000313" key="14">
    <source>
        <dbReference type="Proteomes" id="UP001181622"/>
    </source>
</evidence>
<dbReference type="PROSITE" id="PS50109">
    <property type="entry name" value="HIS_KIN"/>
    <property type="match status" value="1"/>
</dbReference>
<evidence type="ECO:0000259" key="11">
    <source>
        <dbReference type="PROSITE" id="PS50112"/>
    </source>
</evidence>
<dbReference type="CDD" id="cd00082">
    <property type="entry name" value="HisKA"/>
    <property type="match status" value="1"/>
</dbReference>
<evidence type="ECO:0000256" key="3">
    <source>
        <dbReference type="ARBA" id="ARBA00012438"/>
    </source>
</evidence>